<dbReference type="GO" id="GO:0004803">
    <property type="term" value="F:transposase activity"/>
    <property type="evidence" value="ECO:0007669"/>
    <property type="project" value="InterPro"/>
</dbReference>
<dbReference type="EMBL" id="CP036343">
    <property type="protein sequence ID" value="QDT93643.1"/>
    <property type="molecule type" value="Genomic_DNA"/>
</dbReference>
<dbReference type="Proteomes" id="UP000316855">
    <property type="component" value="Chromosome"/>
</dbReference>
<evidence type="ECO:0000259" key="5">
    <source>
        <dbReference type="Pfam" id="PF01609"/>
    </source>
</evidence>
<feature type="domain" description="Transposase IS4-like" evidence="5">
    <location>
        <begin position="129"/>
        <end position="365"/>
    </location>
</feature>
<dbReference type="KEGG" id="gax:Pan161_53250"/>
<keyword evidence="2" id="KW-0815">Transposition</keyword>
<reference evidence="6 7" key="1">
    <citation type="submission" date="2019-02" db="EMBL/GenBank/DDBJ databases">
        <title>Deep-cultivation of Planctomycetes and their phenomic and genomic characterization uncovers novel biology.</title>
        <authorList>
            <person name="Wiegand S."/>
            <person name="Jogler M."/>
            <person name="Boedeker C."/>
            <person name="Pinto D."/>
            <person name="Vollmers J."/>
            <person name="Rivas-Marin E."/>
            <person name="Kohn T."/>
            <person name="Peeters S.H."/>
            <person name="Heuer A."/>
            <person name="Rast P."/>
            <person name="Oberbeckmann S."/>
            <person name="Bunk B."/>
            <person name="Jeske O."/>
            <person name="Meyerdierks A."/>
            <person name="Storesund J.E."/>
            <person name="Kallscheuer N."/>
            <person name="Luecker S."/>
            <person name="Lage O.M."/>
            <person name="Pohl T."/>
            <person name="Merkel B.J."/>
            <person name="Hornburger P."/>
            <person name="Mueller R.-W."/>
            <person name="Bruemmer F."/>
            <person name="Labrenz M."/>
            <person name="Spormann A.M."/>
            <person name="Op den Camp H."/>
            <person name="Overmann J."/>
            <person name="Amann R."/>
            <person name="Jetten M.S.M."/>
            <person name="Mascher T."/>
            <person name="Medema M.H."/>
            <person name="Devos D.P."/>
            <person name="Kaster A.-K."/>
            <person name="Ovreas L."/>
            <person name="Rohde M."/>
            <person name="Galperin M.Y."/>
            <person name="Jogler C."/>
        </authorList>
    </citation>
    <scope>NUCLEOTIDE SEQUENCE [LARGE SCALE GENOMIC DNA]</scope>
    <source>
        <strain evidence="6 7">Pan161</strain>
    </source>
</reference>
<accession>A0A517VKU9</accession>
<sequence length="407" mass="46423">MPRAKRAEIEEQDITGLKYFRQLDSLLQTLHDVGCERDRAGNRSLHMDQYCTLILLYLFNPIVTSLRGLQQASELKKVQKKLKCPRASLGSLSESVAVFDSERLKPIIAALGEKLAPIAKDSRLQDIKHTLTLVDGTVITALPRIAMASFRDSQSGDTGTLKWTLHTHFEVDRHVPTRIDVTPTGGGEYDERAVMERAVESDRTYVMDRGYAKFELFNRIVDAGSSYVCRIRNNSVYDVVSQRELSEADRAARVLSDENIQLGSAQKKLKPNHPLRLIQIEMAPHQKRTRYGGKKTGPSCDGVLRLVTNLTDVPAEIIALLYRYRWTIEIFFRFFKHMLGCRHLLSHSQNGIEIQTYCAIIASMLISLWTGRKPTLRTYEMICWYFTGMCDEEELLSHISKLKKQID</sequence>
<keyword evidence="7" id="KW-1185">Reference proteome</keyword>
<evidence type="ECO:0000256" key="1">
    <source>
        <dbReference type="ARBA" id="ARBA00010075"/>
    </source>
</evidence>
<dbReference type="InterPro" id="IPR002559">
    <property type="entry name" value="Transposase_11"/>
</dbReference>
<protein>
    <submittedName>
        <fullName evidence="6">Transposase DDE domain protein</fullName>
    </submittedName>
</protein>
<evidence type="ECO:0000256" key="4">
    <source>
        <dbReference type="ARBA" id="ARBA00023172"/>
    </source>
</evidence>
<dbReference type="GO" id="GO:0003677">
    <property type="term" value="F:DNA binding"/>
    <property type="evidence" value="ECO:0007669"/>
    <property type="project" value="UniProtKB-KW"/>
</dbReference>
<evidence type="ECO:0000256" key="3">
    <source>
        <dbReference type="ARBA" id="ARBA00023125"/>
    </source>
</evidence>
<keyword evidence="3" id="KW-0238">DNA-binding</keyword>
<name>A0A517VKU9_9PLAN</name>
<dbReference type="SUPFAM" id="SSF53098">
    <property type="entry name" value="Ribonuclease H-like"/>
    <property type="match status" value="1"/>
</dbReference>
<dbReference type="AlphaFoldDB" id="A0A517VKU9"/>
<dbReference type="OrthoDB" id="279773at2"/>
<dbReference type="NCBIfam" id="NF033592">
    <property type="entry name" value="transpos_IS4_1"/>
    <property type="match status" value="1"/>
</dbReference>
<gene>
    <name evidence="6" type="ORF">Pan161_53250</name>
</gene>
<dbReference type="InterPro" id="IPR012337">
    <property type="entry name" value="RNaseH-like_sf"/>
</dbReference>
<keyword evidence="4" id="KW-0233">DNA recombination</keyword>
<dbReference type="PANTHER" id="PTHR33258">
    <property type="entry name" value="TRANSPOSASE INSL FOR INSERTION SEQUENCE ELEMENT IS186A-RELATED"/>
    <property type="match status" value="1"/>
</dbReference>
<organism evidence="6 7">
    <name type="scientific">Gimesia algae</name>
    <dbReference type="NCBI Taxonomy" id="2527971"/>
    <lineage>
        <taxon>Bacteria</taxon>
        <taxon>Pseudomonadati</taxon>
        <taxon>Planctomycetota</taxon>
        <taxon>Planctomycetia</taxon>
        <taxon>Planctomycetales</taxon>
        <taxon>Planctomycetaceae</taxon>
        <taxon>Gimesia</taxon>
    </lineage>
</organism>
<dbReference type="GO" id="GO:0006313">
    <property type="term" value="P:DNA transposition"/>
    <property type="evidence" value="ECO:0007669"/>
    <property type="project" value="InterPro"/>
</dbReference>
<dbReference type="InterPro" id="IPR047952">
    <property type="entry name" value="Transpos_IS4"/>
</dbReference>
<comment type="similarity">
    <text evidence="1">Belongs to the transposase 11 family.</text>
</comment>
<dbReference type="Pfam" id="PF01609">
    <property type="entry name" value="DDE_Tnp_1"/>
    <property type="match status" value="1"/>
</dbReference>
<proteinExistence type="inferred from homology"/>
<dbReference type="PANTHER" id="PTHR33258:SF1">
    <property type="entry name" value="TRANSPOSASE INSL FOR INSERTION SEQUENCE ELEMENT IS186A-RELATED"/>
    <property type="match status" value="1"/>
</dbReference>
<evidence type="ECO:0000313" key="6">
    <source>
        <dbReference type="EMBL" id="QDT93643.1"/>
    </source>
</evidence>
<dbReference type="Gene3D" id="3.90.350.10">
    <property type="entry name" value="Transposase Inhibitor Protein From Tn5, Chain A, domain 1"/>
    <property type="match status" value="1"/>
</dbReference>
<dbReference type="RefSeq" id="WP_145231625.1">
    <property type="nucleotide sequence ID" value="NZ_CP036343.1"/>
</dbReference>
<evidence type="ECO:0000256" key="2">
    <source>
        <dbReference type="ARBA" id="ARBA00022578"/>
    </source>
</evidence>
<evidence type="ECO:0000313" key="7">
    <source>
        <dbReference type="Proteomes" id="UP000316855"/>
    </source>
</evidence>